<evidence type="ECO:0000256" key="6">
    <source>
        <dbReference type="ARBA" id="ARBA00022695"/>
    </source>
</evidence>
<evidence type="ECO:0000259" key="19">
    <source>
        <dbReference type="SMART" id="SM00475"/>
    </source>
</evidence>
<evidence type="ECO:0000256" key="1">
    <source>
        <dbReference type="ARBA" id="ARBA00007705"/>
    </source>
</evidence>
<evidence type="ECO:0000256" key="14">
    <source>
        <dbReference type="ARBA" id="ARBA00023204"/>
    </source>
</evidence>
<dbReference type="CDD" id="cd09898">
    <property type="entry name" value="H3TH_53EXO"/>
    <property type="match status" value="1"/>
</dbReference>
<dbReference type="Gene3D" id="3.30.70.370">
    <property type="match status" value="1"/>
</dbReference>
<keyword evidence="7 17" id="KW-0235">DNA replication</keyword>
<keyword evidence="12 17" id="KW-0239">DNA-directed DNA polymerase</keyword>
<dbReference type="PATRIC" id="fig|676032.3.peg.1677"/>
<dbReference type="FunFam" id="3.40.50.1010:FF:000001">
    <property type="entry name" value="DNA polymerase I"/>
    <property type="match status" value="1"/>
</dbReference>
<keyword evidence="6 17" id="KW-0548">Nucleotidyltransferase</keyword>
<evidence type="ECO:0000256" key="5">
    <source>
        <dbReference type="ARBA" id="ARBA00022679"/>
    </source>
</evidence>
<dbReference type="GO" id="GO:0006302">
    <property type="term" value="P:double-strand break repair"/>
    <property type="evidence" value="ECO:0007669"/>
    <property type="project" value="TreeGrafter"/>
</dbReference>
<dbReference type="FunFam" id="1.20.1060.10:FF:000001">
    <property type="entry name" value="DNA polymerase I"/>
    <property type="match status" value="1"/>
</dbReference>
<dbReference type="InterPro" id="IPR020046">
    <property type="entry name" value="5-3_exonucl_a-hlix_arch_N"/>
</dbReference>
<dbReference type="PANTHER" id="PTHR10133:SF27">
    <property type="entry name" value="DNA POLYMERASE NU"/>
    <property type="match status" value="1"/>
</dbReference>
<accession>F4BHM7</accession>
<dbReference type="InterPro" id="IPR043502">
    <property type="entry name" value="DNA/RNA_pol_sf"/>
</dbReference>
<dbReference type="Gene3D" id="1.10.150.20">
    <property type="entry name" value="5' to 3' exonuclease, C-terminal subdomain"/>
    <property type="match status" value="2"/>
</dbReference>
<dbReference type="Pfam" id="PF01612">
    <property type="entry name" value="DNA_pol_A_exo1"/>
    <property type="match status" value="1"/>
</dbReference>
<evidence type="ECO:0000256" key="3">
    <source>
        <dbReference type="ARBA" id="ARBA00012417"/>
    </source>
</evidence>
<dbReference type="HOGENOM" id="CLU_004675_0_1_6"/>
<evidence type="ECO:0000256" key="13">
    <source>
        <dbReference type="ARBA" id="ARBA00023125"/>
    </source>
</evidence>
<dbReference type="SMART" id="SM00474">
    <property type="entry name" value="35EXOc"/>
    <property type="match status" value="1"/>
</dbReference>
<dbReference type="GO" id="GO:0003887">
    <property type="term" value="F:DNA-directed DNA polymerase activity"/>
    <property type="evidence" value="ECO:0007669"/>
    <property type="project" value="UniProtKB-UniRule"/>
</dbReference>
<dbReference type="NCBIfam" id="TIGR00593">
    <property type="entry name" value="pola"/>
    <property type="match status" value="1"/>
</dbReference>
<dbReference type="InterPro" id="IPR002421">
    <property type="entry name" value="5-3_exonuclease"/>
</dbReference>
<dbReference type="GO" id="GO:0008409">
    <property type="term" value="F:5'-3' exonuclease activity"/>
    <property type="evidence" value="ECO:0007669"/>
    <property type="project" value="UniProtKB-UniRule"/>
</dbReference>
<keyword evidence="10 17" id="KW-0378">Hydrolase</keyword>
<dbReference type="Gene3D" id="1.20.1060.10">
    <property type="entry name" value="Taq DNA Polymerase, Chain T, domain 4"/>
    <property type="match status" value="1"/>
</dbReference>
<evidence type="ECO:0000256" key="2">
    <source>
        <dbReference type="ARBA" id="ARBA00011541"/>
    </source>
</evidence>
<dbReference type="InterPro" id="IPR029060">
    <property type="entry name" value="PIN-like_dom_sf"/>
</dbReference>
<dbReference type="Gene3D" id="3.30.420.10">
    <property type="entry name" value="Ribonuclease H-like superfamily/Ribonuclease H"/>
    <property type="match status" value="1"/>
</dbReference>
<evidence type="ECO:0000256" key="12">
    <source>
        <dbReference type="ARBA" id="ARBA00022932"/>
    </source>
</evidence>
<proteinExistence type="inferred from homology"/>
<dbReference type="InterPro" id="IPR020045">
    <property type="entry name" value="DNA_polI_H3TH"/>
</dbReference>
<dbReference type="SUPFAM" id="SSF56672">
    <property type="entry name" value="DNA/RNA polymerases"/>
    <property type="match status" value="1"/>
</dbReference>
<dbReference type="SMART" id="SM00482">
    <property type="entry name" value="POLAc"/>
    <property type="match status" value="1"/>
</dbReference>
<keyword evidence="5 17" id="KW-0808">Transferase</keyword>
<sequence length="897" mass="100835">MKKIVLVDGSSYLFRAYHALPHLTNSQGEPTGAIIGVINMLKKLPTMYDTEYVAVVFDAKGKNFRHQLYPEYKAHRKDMDDELRVQIEPLHQIIKKMGFPVIIEDGVEADDVIGTLAQNLQKQGYQIIISTGDKDMAQLVTDNIVLYDSMKNVTTDVAGVLKKYQISPQQIIDYLALMGDSSDNIPGIPKVGPKTAVKWLQDYQNIDGIIANQQQIKGKVGENLRNNIDLLKLSYQLATIKCDLELDLTVEDLKCRAADKAYLIEAYTRYEFKSLLKDFDNDNTKMLSSQVQAASIAIEYIAITTQSQLDDLIAELEKSDSFAFDTETDSLNTYEANLVGLSFCAKEGRAFYIPLQHRYLGVPQQLELGFVLDKLKPLFADVKKAKVAHNFKFDEKVLSKYAIEINGKVDDTMIMAYVLKSSGKHDMDSLSKEHLGIEPIAYTAIAGTGKHQQTLDQIDIEIVAKYAAEDADITFRLFNHFKALLEQDETLYKLYCEIEMPLTIILNQMEKTGVKIDATKLIQQSASLETSIKELESKCYNLAGQEFNLSSPVQLREILFEKLGLPPVKKTAKGQVSTSEEVLVQLAEDYEIAALIMKYRHLSKLKNTYTDKLPKMLDVNSRVHTSYNQTGTVTGRLSSSDPNLQNIPIKSPEGRKIREAFIAENGYCIVAADYSQIELRIMAHLSKDKNLLKAFNQSLDIHSATAAEVLGIGIDEVSSEQRRKAKAINFGLIYGMSAFGLAKQLEIPRAEAQEYIDIYFNRYPSVKEYMTTAKEFAKQNGYVETILGRRLYLPEINSKNVMQRNAAERAAINAPMQGTAADIIKKAMIDVNTMILQEYNSEVKMVMQVHDELVFEVKKTKLEEIVAKIKSIMEAAVKLSVPLEVNVDAGESWDQAH</sequence>
<dbReference type="InterPro" id="IPR002562">
    <property type="entry name" value="3'-5'_exonuclease_dom"/>
</dbReference>
<keyword evidence="13 17" id="KW-0238">DNA-binding</keyword>
<comment type="subunit">
    <text evidence="2">Single-chain monomer with multiple functions.</text>
</comment>
<comment type="function">
    <text evidence="17">In addition to polymerase activity, this DNA polymerase exhibits 3'-5' and 5'-3' exonuclease activity.</text>
</comment>
<dbReference type="EMBL" id="CP002558">
    <property type="protein sequence ID" value="AEE26971.1"/>
    <property type="molecule type" value="Genomic_DNA"/>
</dbReference>
<evidence type="ECO:0000313" key="22">
    <source>
        <dbReference type="Proteomes" id="UP000008303"/>
    </source>
</evidence>
<dbReference type="KEGG" id="fcn:FN3523_1668"/>
<evidence type="ECO:0000259" key="20">
    <source>
        <dbReference type="SMART" id="SM00482"/>
    </source>
</evidence>
<dbReference type="Proteomes" id="UP000008303">
    <property type="component" value="Chromosome"/>
</dbReference>
<dbReference type="FunFam" id="1.10.150.20:FF:000002">
    <property type="entry name" value="DNA polymerase I"/>
    <property type="match status" value="1"/>
</dbReference>
<evidence type="ECO:0000256" key="17">
    <source>
        <dbReference type="RuleBase" id="RU004460"/>
    </source>
</evidence>
<dbReference type="FunFam" id="1.10.150.20:FF:000003">
    <property type="entry name" value="DNA polymerase I"/>
    <property type="match status" value="1"/>
</dbReference>
<keyword evidence="9 17" id="KW-0227">DNA damage</keyword>
<dbReference type="eggNOG" id="COG0749">
    <property type="taxonomic scope" value="Bacteria"/>
</dbReference>
<dbReference type="AlphaFoldDB" id="F4BHM7"/>
<dbReference type="SUPFAM" id="SSF88723">
    <property type="entry name" value="PIN domain-like"/>
    <property type="match status" value="1"/>
</dbReference>
<dbReference type="SMART" id="SM00475">
    <property type="entry name" value="53EXOc"/>
    <property type="match status" value="1"/>
</dbReference>
<dbReference type="CDD" id="cd06139">
    <property type="entry name" value="DNA_polA_I_Ecoli_like_exo"/>
    <property type="match status" value="1"/>
</dbReference>
<dbReference type="InterPro" id="IPR002298">
    <property type="entry name" value="DNA_polymerase_A"/>
</dbReference>
<dbReference type="InterPro" id="IPR018320">
    <property type="entry name" value="DNA_polymerase_1"/>
</dbReference>
<dbReference type="InterPro" id="IPR008918">
    <property type="entry name" value="HhH2"/>
</dbReference>
<name>F4BHM7_9GAMM</name>
<evidence type="ECO:0000256" key="4">
    <source>
        <dbReference type="ARBA" id="ARBA00020311"/>
    </source>
</evidence>
<protein>
    <recommendedName>
        <fullName evidence="4 16">DNA polymerase I</fullName>
        <ecNumber evidence="3 16">2.7.7.7</ecNumber>
    </recommendedName>
</protein>
<dbReference type="GO" id="GO:0008408">
    <property type="term" value="F:3'-5' exonuclease activity"/>
    <property type="evidence" value="ECO:0007669"/>
    <property type="project" value="UniProtKB-UniRule"/>
</dbReference>
<dbReference type="SUPFAM" id="SSF47807">
    <property type="entry name" value="5' to 3' exonuclease, C-terminal subdomain"/>
    <property type="match status" value="1"/>
</dbReference>
<evidence type="ECO:0000313" key="21">
    <source>
        <dbReference type="EMBL" id="AEE26971.1"/>
    </source>
</evidence>
<feature type="domain" description="DNA-directed DNA polymerase family A palm" evidence="20">
    <location>
        <begin position="654"/>
        <end position="861"/>
    </location>
</feature>
<dbReference type="EC" id="2.7.7.7" evidence="3 16"/>
<comment type="similarity">
    <text evidence="1 17">Belongs to the DNA polymerase type-A family.</text>
</comment>
<dbReference type="PRINTS" id="PR00868">
    <property type="entry name" value="DNAPOLI"/>
</dbReference>
<dbReference type="Gene3D" id="3.40.50.1010">
    <property type="entry name" value="5'-nuclease"/>
    <property type="match status" value="1"/>
</dbReference>
<evidence type="ECO:0000256" key="8">
    <source>
        <dbReference type="ARBA" id="ARBA00022722"/>
    </source>
</evidence>
<evidence type="ECO:0000256" key="16">
    <source>
        <dbReference type="NCBIfam" id="TIGR00593"/>
    </source>
</evidence>
<dbReference type="Pfam" id="PF00476">
    <property type="entry name" value="DNA_pol_A"/>
    <property type="match status" value="1"/>
</dbReference>
<keyword evidence="8" id="KW-0540">Nuclease</keyword>
<dbReference type="InterPro" id="IPR001098">
    <property type="entry name" value="DNA-dir_DNA_pol_A_palm_dom"/>
</dbReference>
<dbReference type="InterPro" id="IPR036279">
    <property type="entry name" value="5-3_exonuclease_C_sf"/>
</dbReference>
<dbReference type="eggNOG" id="COG0258">
    <property type="taxonomic scope" value="Bacteria"/>
</dbReference>
<dbReference type="GO" id="GO:0003677">
    <property type="term" value="F:DNA binding"/>
    <property type="evidence" value="ECO:0007669"/>
    <property type="project" value="UniProtKB-UniRule"/>
</dbReference>
<dbReference type="InterPro" id="IPR019760">
    <property type="entry name" value="DNA-dir_DNA_pol_A_CS"/>
</dbReference>
<dbReference type="SMART" id="SM00279">
    <property type="entry name" value="HhH2"/>
    <property type="match status" value="1"/>
</dbReference>
<dbReference type="InterPro" id="IPR036397">
    <property type="entry name" value="RNaseH_sf"/>
</dbReference>
<dbReference type="CDD" id="cd09859">
    <property type="entry name" value="PIN_53EXO"/>
    <property type="match status" value="1"/>
</dbReference>
<dbReference type="PROSITE" id="PS00447">
    <property type="entry name" value="DNA_POLYMERASE_A"/>
    <property type="match status" value="1"/>
</dbReference>
<comment type="catalytic activity">
    <reaction evidence="15 17">
        <text>DNA(n) + a 2'-deoxyribonucleoside 5'-triphosphate = DNA(n+1) + diphosphate</text>
        <dbReference type="Rhea" id="RHEA:22508"/>
        <dbReference type="Rhea" id="RHEA-COMP:17339"/>
        <dbReference type="Rhea" id="RHEA-COMP:17340"/>
        <dbReference type="ChEBI" id="CHEBI:33019"/>
        <dbReference type="ChEBI" id="CHEBI:61560"/>
        <dbReference type="ChEBI" id="CHEBI:173112"/>
        <dbReference type="EC" id="2.7.7.7"/>
    </reaction>
</comment>
<dbReference type="FunFam" id="3.30.420.10:FF:000026">
    <property type="entry name" value="DNA polymerase I"/>
    <property type="match status" value="1"/>
</dbReference>
<keyword evidence="14 17" id="KW-0234">DNA repair</keyword>
<evidence type="ECO:0000256" key="7">
    <source>
        <dbReference type="ARBA" id="ARBA00022705"/>
    </source>
</evidence>
<evidence type="ECO:0000256" key="9">
    <source>
        <dbReference type="ARBA" id="ARBA00022763"/>
    </source>
</evidence>
<dbReference type="CDD" id="cd08637">
    <property type="entry name" value="DNA_pol_A_pol_I_C"/>
    <property type="match status" value="1"/>
</dbReference>
<evidence type="ECO:0000256" key="15">
    <source>
        <dbReference type="ARBA" id="ARBA00049244"/>
    </source>
</evidence>
<dbReference type="NCBIfam" id="NF004397">
    <property type="entry name" value="PRK05755.1"/>
    <property type="match status" value="1"/>
</dbReference>
<dbReference type="Pfam" id="PF02739">
    <property type="entry name" value="5_3_exonuc_N"/>
    <property type="match status" value="1"/>
</dbReference>
<dbReference type="PANTHER" id="PTHR10133">
    <property type="entry name" value="DNA POLYMERASE I"/>
    <property type="match status" value="1"/>
</dbReference>
<keyword evidence="11 17" id="KW-0269">Exonuclease</keyword>
<feature type="domain" description="3'-5' exonuclease" evidence="18">
    <location>
        <begin position="300"/>
        <end position="486"/>
    </location>
</feature>
<gene>
    <name evidence="17" type="primary">polA</name>
    <name evidence="21" type="ordered locus">FN3523_1668</name>
</gene>
<dbReference type="Pfam" id="PF01367">
    <property type="entry name" value="5_3_exonuc"/>
    <property type="match status" value="1"/>
</dbReference>
<dbReference type="RefSeq" id="WP_014548948.1">
    <property type="nucleotide sequence ID" value="NC_017449.1"/>
</dbReference>
<organism evidence="21 22">
    <name type="scientific">Francisella hispaniensis</name>
    <dbReference type="NCBI Taxonomy" id="622488"/>
    <lineage>
        <taxon>Bacteria</taxon>
        <taxon>Pseudomonadati</taxon>
        <taxon>Pseudomonadota</taxon>
        <taxon>Gammaproteobacteria</taxon>
        <taxon>Thiotrichales</taxon>
        <taxon>Francisellaceae</taxon>
        <taxon>Francisella</taxon>
    </lineage>
</organism>
<evidence type="ECO:0000259" key="18">
    <source>
        <dbReference type="SMART" id="SM00474"/>
    </source>
</evidence>
<dbReference type="GO" id="GO:0006261">
    <property type="term" value="P:DNA-templated DNA replication"/>
    <property type="evidence" value="ECO:0007669"/>
    <property type="project" value="UniProtKB-UniRule"/>
</dbReference>
<evidence type="ECO:0000256" key="10">
    <source>
        <dbReference type="ARBA" id="ARBA00022801"/>
    </source>
</evidence>
<evidence type="ECO:0000256" key="11">
    <source>
        <dbReference type="ARBA" id="ARBA00022839"/>
    </source>
</evidence>
<dbReference type="InterPro" id="IPR012337">
    <property type="entry name" value="RNaseH-like_sf"/>
</dbReference>
<dbReference type="SUPFAM" id="SSF53098">
    <property type="entry name" value="Ribonuclease H-like"/>
    <property type="match status" value="1"/>
</dbReference>
<feature type="domain" description="5'-3' exonuclease" evidence="19">
    <location>
        <begin position="2"/>
        <end position="256"/>
    </location>
</feature>
<reference evidence="22" key="1">
    <citation type="journal article" date="2011" name="Appl. Environ. Microbiol.">
        <title>Common ancestry and novel genetic traits of Francisella novicida-like isolates from North America and Australia as revealed by comparative genomic analyses.</title>
        <authorList>
            <person name="Siddaramappa S."/>
            <person name="Challacombe J.F."/>
            <person name="Petersen J.M."/>
            <person name="Pillai S."/>
            <person name="Hogg G."/>
            <person name="Kuske C.R."/>
        </authorList>
    </citation>
    <scope>NUCLEOTIDE SEQUENCE [LARGE SCALE GENOMIC DNA]</scope>
    <source>
        <strain evidence="22">3523</strain>
    </source>
</reference>